<evidence type="ECO:0000256" key="2">
    <source>
        <dbReference type="ARBA" id="ARBA00029447"/>
    </source>
</evidence>
<evidence type="ECO:0000313" key="6">
    <source>
        <dbReference type="EMBL" id="MBB3111736.1"/>
    </source>
</evidence>
<dbReference type="PROSITE" id="PS50111">
    <property type="entry name" value="CHEMOTAXIS_TRANSDUC_2"/>
    <property type="match status" value="1"/>
</dbReference>
<dbReference type="Gene3D" id="1.10.287.950">
    <property type="entry name" value="Methyl-accepting chemotaxis protein"/>
    <property type="match status" value="1"/>
</dbReference>
<feature type="transmembrane region" description="Helical" evidence="4">
    <location>
        <begin position="9"/>
        <end position="31"/>
    </location>
</feature>
<protein>
    <submittedName>
        <fullName evidence="6">Methyl-accepting chemotaxis protein</fullName>
    </submittedName>
</protein>
<keyword evidence="1 3" id="KW-0807">Transducer</keyword>
<proteinExistence type="inferred from homology"/>
<reference evidence="6 7" key="1">
    <citation type="submission" date="2020-08" db="EMBL/GenBank/DDBJ databases">
        <title>Genomic Encyclopedia of Type Strains, Phase III (KMG-III): the genomes of soil and plant-associated and newly described type strains.</title>
        <authorList>
            <person name="Whitman W."/>
        </authorList>
    </citation>
    <scope>NUCLEOTIDE SEQUENCE [LARGE SCALE GENOMIC DNA]</scope>
    <source>
        <strain evidence="6 7">CECT 5862</strain>
    </source>
</reference>
<organism evidence="6 7">
    <name type="scientific">Paenibacillus phyllosphaerae</name>
    <dbReference type="NCBI Taxonomy" id="274593"/>
    <lineage>
        <taxon>Bacteria</taxon>
        <taxon>Bacillati</taxon>
        <taxon>Bacillota</taxon>
        <taxon>Bacilli</taxon>
        <taxon>Bacillales</taxon>
        <taxon>Paenibacillaceae</taxon>
        <taxon>Paenibacillus</taxon>
    </lineage>
</organism>
<dbReference type="GO" id="GO:0004888">
    <property type="term" value="F:transmembrane signaling receptor activity"/>
    <property type="evidence" value="ECO:0007669"/>
    <property type="project" value="InterPro"/>
</dbReference>
<name>A0A7W5B0N3_9BACL</name>
<evidence type="ECO:0000256" key="4">
    <source>
        <dbReference type="SAM" id="Phobius"/>
    </source>
</evidence>
<keyword evidence="7" id="KW-1185">Reference proteome</keyword>
<feature type="domain" description="Methyl-accepting transducer" evidence="5">
    <location>
        <begin position="299"/>
        <end position="535"/>
    </location>
</feature>
<dbReference type="Proteomes" id="UP000570361">
    <property type="component" value="Unassembled WGS sequence"/>
</dbReference>
<keyword evidence="4" id="KW-0812">Transmembrane</keyword>
<dbReference type="EMBL" id="JACHXK010000008">
    <property type="protein sequence ID" value="MBB3111736.1"/>
    <property type="molecule type" value="Genomic_DNA"/>
</dbReference>
<evidence type="ECO:0000256" key="3">
    <source>
        <dbReference type="PROSITE-ProRule" id="PRU00284"/>
    </source>
</evidence>
<sequence>MIAWFRTRLIARILIVLTTVVLLIIAGNSVIQLLNTKSAVQEAISNYNMDIAENYVTQIDVNQYAEFVKDPQENELYWELRDQLDRFRLSIGAFYVYFVQIQIDQPPLLLIDGRPKGDPLASPLNEETDMPQEAVDLVLSGDRASSDLIENPEYGDYISAFVPVKDAAGNVIGAMGIDTDASVFSNLTEEVIRKSLPLYAIVLVFALAALALILWFVSRALRPLQTITGSANLMAGGELAAAHTLLVQQPVKSKDEIGTAYAAMMQMSMHLNDRVRGIVQRVSVTSDTLVASSTEFQDHASEMLKMSETVSRSIKHIYDGAYAQTQSAQDNAMAMEEMAQGIIRISVSSSAVSEAAIQALAKAESGKSAIHHMNEQMRGISESAGHTLTMAHQLKGYTGQIEGALSSIRDFADQTKLLALNASIEAARAGEHGRGFTIVATEVRKLAEGSASSVEQITALLVHVARESARISDQMDAAAREIREGTQLSDEAESAFTQAVTSFRLVTDQIMEVSATVEELTAGSEEVAATVSSMAGIASEVSGQTQSIQELTSIQLQKMKQIQEGSEALSDRTAEMREALQQVKV</sequence>
<dbReference type="InterPro" id="IPR004090">
    <property type="entry name" value="Chemotax_Me-accpt_rcpt"/>
</dbReference>
<accession>A0A7W5B0N3</accession>
<dbReference type="CDD" id="cd06225">
    <property type="entry name" value="HAMP"/>
    <property type="match status" value="1"/>
</dbReference>
<dbReference type="GO" id="GO:0016020">
    <property type="term" value="C:membrane"/>
    <property type="evidence" value="ECO:0007669"/>
    <property type="project" value="InterPro"/>
</dbReference>
<keyword evidence="4" id="KW-1133">Transmembrane helix</keyword>
<dbReference type="GO" id="GO:0006935">
    <property type="term" value="P:chemotaxis"/>
    <property type="evidence" value="ECO:0007669"/>
    <property type="project" value="InterPro"/>
</dbReference>
<dbReference type="InterPro" id="IPR029151">
    <property type="entry name" value="Sensor-like_sf"/>
</dbReference>
<dbReference type="PRINTS" id="PR00260">
    <property type="entry name" value="CHEMTRNSDUCR"/>
</dbReference>
<dbReference type="AlphaFoldDB" id="A0A7W5B0N3"/>
<evidence type="ECO:0000259" key="5">
    <source>
        <dbReference type="PROSITE" id="PS50111"/>
    </source>
</evidence>
<dbReference type="PANTHER" id="PTHR32089">
    <property type="entry name" value="METHYL-ACCEPTING CHEMOTAXIS PROTEIN MCPB"/>
    <property type="match status" value="1"/>
</dbReference>
<dbReference type="InterPro" id="IPR004089">
    <property type="entry name" value="MCPsignal_dom"/>
</dbReference>
<dbReference type="RefSeq" id="WP_183601599.1">
    <property type="nucleotide sequence ID" value="NZ_JACHXK010000008.1"/>
</dbReference>
<comment type="similarity">
    <text evidence="2">Belongs to the methyl-accepting chemotaxis (MCP) protein family.</text>
</comment>
<comment type="caution">
    <text evidence="6">The sequence shown here is derived from an EMBL/GenBank/DDBJ whole genome shotgun (WGS) entry which is preliminary data.</text>
</comment>
<dbReference type="SUPFAM" id="SSF58104">
    <property type="entry name" value="Methyl-accepting chemotaxis protein (MCP) signaling domain"/>
    <property type="match status" value="1"/>
</dbReference>
<evidence type="ECO:0000256" key="1">
    <source>
        <dbReference type="ARBA" id="ARBA00023224"/>
    </source>
</evidence>
<dbReference type="SMART" id="SM00283">
    <property type="entry name" value="MA"/>
    <property type="match status" value="1"/>
</dbReference>
<feature type="transmembrane region" description="Helical" evidence="4">
    <location>
        <begin position="196"/>
        <end position="217"/>
    </location>
</feature>
<dbReference type="PANTHER" id="PTHR32089:SF112">
    <property type="entry name" value="LYSOZYME-LIKE PROTEIN-RELATED"/>
    <property type="match status" value="1"/>
</dbReference>
<dbReference type="SUPFAM" id="SSF103190">
    <property type="entry name" value="Sensory domain-like"/>
    <property type="match status" value="1"/>
</dbReference>
<keyword evidence="4" id="KW-0472">Membrane</keyword>
<gene>
    <name evidence="6" type="ORF">FHS18_003804</name>
</gene>
<dbReference type="Pfam" id="PF00015">
    <property type="entry name" value="MCPsignal"/>
    <property type="match status" value="1"/>
</dbReference>
<evidence type="ECO:0000313" key="7">
    <source>
        <dbReference type="Proteomes" id="UP000570361"/>
    </source>
</evidence>
<dbReference type="GO" id="GO:0007165">
    <property type="term" value="P:signal transduction"/>
    <property type="evidence" value="ECO:0007669"/>
    <property type="project" value="UniProtKB-KW"/>
</dbReference>